<comment type="subcellular location">
    <subcellularLocation>
        <location evidence="1">Endomembrane system</location>
        <topology evidence="1">Multi-pass membrane protein</topology>
    </subcellularLocation>
</comment>
<evidence type="ECO:0000313" key="7">
    <source>
        <dbReference type="Proteomes" id="UP000249577"/>
    </source>
</evidence>
<keyword evidence="2 5" id="KW-0812">Transmembrane</keyword>
<dbReference type="GO" id="GO:0012505">
    <property type="term" value="C:endomembrane system"/>
    <property type="evidence" value="ECO:0007669"/>
    <property type="project" value="UniProtKB-SubCell"/>
</dbReference>
<keyword evidence="3 5" id="KW-1133">Transmembrane helix</keyword>
<evidence type="ECO:0000256" key="4">
    <source>
        <dbReference type="ARBA" id="ARBA00023136"/>
    </source>
</evidence>
<proteinExistence type="predicted"/>
<dbReference type="EMBL" id="QFPN01000009">
    <property type="protein sequence ID" value="PZQ12389.1"/>
    <property type="molecule type" value="Genomic_DNA"/>
</dbReference>
<feature type="transmembrane region" description="Helical" evidence="5">
    <location>
        <begin position="101"/>
        <end position="131"/>
    </location>
</feature>
<evidence type="ECO:0000256" key="2">
    <source>
        <dbReference type="ARBA" id="ARBA00022692"/>
    </source>
</evidence>
<evidence type="ECO:0000313" key="6">
    <source>
        <dbReference type="EMBL" id="PZQ12389.1"/>
    </source>
</evidence>
<keyword evidence="4 5" id="KW-0472">Membrane</keyword>
<sequence length="157" mass="16986">MRDVADLPGVKIPPPIIFVGFLALGAALHHGIWPASLGLAAGPRWILAVGSLALGAALIVSSASRFRAADTPPAPWKPTRAIVASGPYRLTRNPMYLGMSAIYVGVACAADSLSTLVLIAPLMAVIDVFVVRREERYLERKFGDEYGRYRSSVRRWL</sequence>
<dbReference type="AlphaFoldDB" id="A0A2W5K8R4"/>
<comment type="caution">
    <text evidence="6">The sequence shown here is derived from an EMBL/GenBank/DDBJ whole genome shotgun (WGS) entry which is preliminary data.</text>
</comment>
<dbReference type="Pfam" id="PF04191">
    <property type="entry name" value="PEMT"/>
    <property type="match status" value="1"/>
</dbReference>
<dbReference type="Proteomes" id="UP000249577">
    <property type="component" value="Unassembled WGS sequence"/>
</dbReference>
<protein>
    <submittedName>
        <fullName evidence="6">Isoprenylcysteine carboxyl methyltransferase</fullName>
    </submittedName>
</protein>
<organism evidence="6 7">
    <name type="scientific">Ancylobacter novellus</name>
    <name type="common">Thiobacillus novellus</name>
    <dbReference type="NCBI Taxonomy" id="921"/>
    <lineage>
        <taxon>Bacteria</taxon>
        <taxon>Pseudomonadati</taxon>
        <taxon>Pseudomonadota</taxon>
        <taxon>Alphaproteobacteria</taxon>
        <taxon>Hyphomicrobiales</taxon>
        <taxon>Xanthobacteraceae</taxon>
        <taxon>Ancylobacter</taxon>
    </lineage>
</organism>
<dbReference type="InterPro" id="IPR007318">
    <property type="entry name" value="Phopholipid_MeTrfase"/>
</dbReference>
<keyword evidence="6" id="KW-0808">Transferase</keyword>
<evidence type="ECO:0000256" key="5">
    <source>
        <dbReference type="SAM" id="Phobius"/>
    </source>
</evidence>
<name>A0A2W5K8R4_ANCNO</name>
<dbReference type="GO" id="GO:0032259">
    <property type="term" value="P:methylation"/>
    <property type="evidence" value="ECO:0007669"/>
    <property type="project" value="UniProtKB-KW"/>
</dbReference>
<keyword evidence="6" id="KW-0489">Methyltransferase</keyword>
<gene>
    <name evidence="6" type="ORF">DI565_16325</name>
</gene>
<evidence type="ECO:0000256" key="3">
    <source>
        <dbReference type="ARBA" id="ARBA00022989"/>
    </source>
</evidence>
<feature type="transmembrane region" description="Helical" evidence="5">
    <location>
        <begin position="12"/>
        <end position="33"/>
    </location>
</feature>
<accession>A0A2W5K8R4</accession>
<dbReference type="GO" id="GO:0008168">
    <property type="term" value="F:methyltransferase activity"/>
    <property type="evidence" value="ECO:0007669"/>
    <property type="project" value="UniProtKB-KW"/>
</dbReference>
<feature type="transmembrane region" description="Helical" evidence="5">
    <location>
        <begin position="45"/>
        <end position="66"/>
    </location>
</feature>
<evidence type="ECO:0000256" key="1">
    <source>
        <dbReference type="ARBA" id="ARBA00004127"/>
    </source>
</evidence>
<dbReference type="Gene3D" id="1.20.120.1630">
    <property type="match status" value="1"/>
</dbReference>
<reference evidence="6 7" key="1">
    <citation type="submission" date="2017-08" db="EMBL/GenBank/DDBJ databases">
        <title>Infants hospitalized years apart are colonized by the same room-sourced microbial strains.</title>
        <authorList>
            <person name="Brooks B."/>
            <person name="Olm M.R."/>
            <person name="Firek B.A."/>
            <person name="Baker R."/>
            <person name="Thomas B.C."/>
            <person name="Morowitz M.J."/>
            <person name="Banfield J.F."/>
        </authorList>
    </citation>
    <scope>NUCLEOTIDE SEQUENCE [LARGE SCALE GENOMIC DNA]</scope>
    <source>
        <strain evidence="6">S2_005_003_R2_43</strain>
    </source>
</reference>